<dbReference type="SUPFAM" id="SSF48371">
    <property type="entry name" value="ARM repeat"/>
    <property type="match status" value="1"/>
</dbReference>
<reference evidence="1 2" key="1">
    <citation type="submission" date="2019-01" db="EMBL/GenBank/DDBJ databases">
        <title>Lacunisphaera sp. strain TWA-58.</title>
        <authorList>
            <person name="Chen W.-M."/>
        </authorList>
    </citation>
    <scope>NUCLEOTIDE SEQUENCE [LARGE SCALE GENOMIC DNA]</scope>
    <source>
        <strain evidence="1 2">TWA-58</strain>
    </source>
</reference>
<evidence type="ECO:0000313" key="2">
    <source>
        <dbReference type="Proteomes" id="UP000290218"/>
    </source>
</evidence>
<accession>A0A4Q1C5K7</accession>
<proteinExistence type="predicted"/>
<dbReference type="Gene3D" id="1.25.40.290">
    <property type="entry name" value="ARM repeat domains"/>
    <property type="match status" value="1"/>
</dbReference>
<name>A0A4Q1C5K7_9BACT</name>
<organism evidence="1 2">
    <name type="scientific">Oleiharenicola lentus</name>
    <dbReference type="NCBI Taxonomy" id="2508720"/>
    <lineage>
        <taxon>Bacteria</taxon>
        <taxon>Pseudomonadati</taxon>
        <taxon>Verrucomicrobiota</taxon>
        <taxon>Opitutia</taxon>
        <taxon>Opitutales</taxon>
        <taxon>Opitutaceae</taxon>
        <taxon>Oleiharenicola</taxon>
    </lineage>
</organism>
<dbReference type="OrthoDB" id="9797162at2"/>
<dbReference type="EMBL" id="SDHX01000002">
    <property type="protein sequence ID" value="RXK53732.1"/>
    <property type="molecule type" value="Genomic_DNA"/>
</dbReference>
<dbReference type="AlphaFoldDB" id="A0A4Q1C5K7"/>
<sequence>MSSRSLPRLPAAPGTIETGSTLKTLLDREAIDCLAHNLARVHRTLNAKAFRREAREGIEPLAILARGQHLAKVLRRHLPARYEQAVAVLVRSLTPSLSETEGNGLAGFFYLPHVSFVATYGLDPAKNGGRDPFEASMRAQYEITRRFSAEFSIRPFLIKWPERTLARLREWTRDPDPHVRRLCSEGSRPRLPWAMRIPAFVQDPRPVLPILEALKDDSELYVRRSVANHVGDIAKDHPALAFELCERWAEGADENRKWLIRHAVRHPAKKGVKAALRLRKLAAAG</sequence>
<protein>
    <submittedName>
        <fullName evidence="1">DNA alkylation repair protein</fullName>
    </submittedName>
</protein>
<dbReference type="RefSeq" id="WP_129049709.1">
    <property type="nucleotide sequence ID" value="NZ_SDHX01000002.1"/>
</dbReference>
<comment type="caution">
    <text evidence="1">The sequence shown here is derived from an EMBL/GenBank/DDBJ whole genome shotgun (WGS) entry which is preliminary data.</text>
</comment>
<gene>
    <name evidence="1" type="ORF">ESB00_18780</name>
</gene>
<keyword evidence="2" id="KW-1185">Reference proteome</keyword>
<dbReference type="Proteomes" id="UP000290218">
    <property type="component" value="Unassembled WGS sequence"/>
</dbReference>
<evidence type="ECO:0000313" key="1">
    <source>
        <dbReference type="EMBL" id="RXK53732.1"/>
    </source>
</evidence>
<dbReference type="InterPro" id="IPR016024">
    <property type="entry name" value="ARM-type_fold"/>
</dbReference>